<dbReference type="GO" id="GO:0005737">
    <property type="term" value="C:cytoplasm"/>
    <property type="evidence" value="ECO:0007669"/>
    <property type="project" value="TreeGrafter"/>
</dbReference>
<dbReference type="PANTHER" id="PTHR14677">
    <property type="entry name" value="ARSENITE INDUCUBLE RNA ASSOCIATED PROTEIN AIP-1-RELATED"/>
    <property type="match status" value="1"/>
</dbReference>
<organism evidence="8 9">
    <name type="scientific">Cutaneotrichosporon spelunceum</name>
    <dbReference type="NCBI Taxonomy" id="1672016"/>
    <lineage>
        <taxon>Eukaryota</taxon>
        <taxon>Fungi</taxon>
        <taxon>Dikarya</taxon>
        <taxon>Basidiomycota</taxon>
        <taxon>Agaricomycotina</taxon>
        <taxon>Tremellomycetes</taxon>
        <taxon>Trichosporonales</taxon>
        <taxon>Trichosporonaceae</taxon>
        <taxon>Cutaneotrichosporon</taxon>
    </lineage>
</organism>
<dbReference type="Pfam" id="PF01428">
    <property type="entry name" value="zf-AN1"/>
    <property type="match status" value="2"/>
</dbReference>
<feature type="compositionally biased region" description="Low complexity" evidence="6">
    <location>
        <begin position="288"/>
        <end position="299"/>
    </location>
</feature>
<feature type="region of interest" description="Disordered" evidence="6">
    <location>
        <begin position="280"/>
        <end position="309"/>
    </location>
</feature>
<dbReference type="SUPFAM" id="SSF118310">
    <property type="entry name" value="AN1-like Zinc finger"/>
    <property type="match status" value="2"/>
</dbReference>
<evidence type="ECO:0000259" key="7">
    <source>
        <dbReference type="PROSITE" id="PS51039"/>
    </source>
</evidence>
<keyword evidence="3 5" id="KW-0863">Zinc-finger</keyword>
<evidence type="ECO:0000256" key="3">
    <source>
        <dbReference type="ARBA" id="ARBA00022771"/>
    </source>
</evidence>
<comment type="caution">
    <text evidence="8">The sequence shown here is derived from an EMBL/GenBank/DDBJ whole genome shotgun (WGS) entry which is preliminary data.</text>
</comment>
<evidence type="ECO:0000256" key="4">
    <source>
        <dbReference type="ARBA" id="ARBA00022833"/>
    </source>
</evidence>
<dbReference type="EMBL" id="BTCM01000001">
    <property type="protein sequence ID" value="GMK53522.1"/>
    <property type="molecule type" value="Genomic_DNA"/>
</dbReference>
<feature type="region of interest" description="Disordered" evidence="6">
    <location>
        <begin position="154"/>
        <end position="214"/>
    </location>
</feature>
<dbReference type="Proteomes" id="UP001222932">
    <property type="component" value="Unassembled WGS sequence"/>
</dbReference>
<feature type="compositionally biased region" description="Basic and acidic residues" evidence="6">
    <location>
        <begin position="300"/>
        <end position="309"/>
    </location>
</feature>
<dbReference type="PANTHER" id="PTHR14677:SF40">
    <property type="entry name" value="CDC48-ASSOCIATED UBIQUITIN-LIKE_ZINC FINGER PROTEIN 1"/>
    <property type="match status" value="1"/>
</dbReference>
<dbReference type="PROSITE" id="PS51039">
    <property type="entry name" value="ZF_AN1"/>
    <property type="match status" value="1"/>
</dbReference>
<name>A0AAD3TMY1_9TREE</name>
<reference evidence="8" key="2">
    <citation type="submission" date="2023-06" db="EMBL/GenBank/DDBJ databases">
        <authorList>
            <person name="Kobayashi Y."/>
            <person name="Kayamori A."/>
            <person name="Aoki K."/>
            <person name="Shiwa Y."/>
            <person name="Fujita N."/>
            <person name="Sugita T."/>
            <person name="Iwasaki W."/>
            <person name="Tanaka N."/>
            <person name="Takashima M."/>
        </authorList>
    </citation>
    <scope>NUCLEOTIDE SEQUENCE</scope>
    <source>
        <strain evidence="8">HIS016</strain>
    </source>
</reference>
<keyword evidence="2" id="KW-0677">Repeat</keyword>
<dbReference type="InterPro" id="IPR057357">
    <property type="entry name" value="Znf-C2H2_ZFAND2A/B"/>
</dbReference>
<dbReference type="Gene3D" id="4.10.1110.10">
    <property type="entry name" value="AN1-like Zinc finger"/>
    <property type="match status" value="2"/>
</dbReference>
<feature type="domain" description="AN1-type" evidence="7">
    <location>
        <begin position="119"/>
        <end position="167"/>
    </location>
</feature>
<dbReference type="GO" id="GO:0008270">
    <property type="term" value="F:zinc ion binding"/>
    <property type="evidence" value="ECO:0007669"/>
    <property type="project" value="UniProtKB-KW"/>
</dbReference>
<gene>
    <name evidence="8" type="ORF">CspeluHIS016_0101080</name>
</gene>
<feature type="compositionally biased region" description="Low complexity" evidence="6">
    <location>
        <begin position="194"/>
        <end position="214"/>
    </location>
</feature>
<dbReference type="Pfam" id="PF25403">
    <property type="entry name" value="zf-C2H2_ZFAND2"/>
    <property type="match status" value="1"/>
</dbReference>
<dbReference type="InterPro" id="IPR000058">
    <property type="entry name" value="Znf_AN1"/>
</dbReference>
<proteinExistence type="predicted"/>
<reference evidence="8" key="1">
    <citation type="journal article" date="2023" name="BMC Genomics">
        <title>Chromosome-level genome assemblies of Cutaneotrichosporon spp. (Trichosporonales, Basidiomycota) reveal imbalanced evolution between nucleotide sequences and chromosome synteny.</title>
        <authorList>
            <person name="Kobayashi Y."/>
            <person name="Kayamori A."/>
            <person name="Aoki K."/>
            <person name="Shiwa Y."/>
            <person name="Matsutani M."/>
            <person name="Fujita N."/>
            <person name="Sugita T."/>
            <person name="Iwasaki W."/>
            <person name="Tanaka N."/>
            <person name="Takashima M."/>
        </authorList>
    </citation>
    <scope>NUCLEOTIDE SEQUENCE</scope>
    <source>
        <strain evidence="8">HIS016</strain>
    </source>
</reference>
<dbReference type="InterPro" id="IPR035896">
    <property type="entry name" value="AN1-like_Znf"/>
</dbReference>
<dbReference type="SMART" id="SM00154">
    <property type="entry name" value="ZnF_AN1"/>
    <property type="match status" value="2"/>
</dbReference>
<dbReference type="AlphaFoldDB" id="A0AAD3TMY1"/>
<feature type="compositionally biased region" description="Polar residues" evidence="6">
    <location>
        <begin position="159"/>
        <end position="180"/>
    </location>
</feature>
<keyword evidence="4" id="KW-0862">Zinc</keyword>
<evidence type="ECO:0000256" key="5">
    <source>
        <dbReference type="PROSITE-ProRule" id="PRU00449"/>
    </source>
</evidence>
<protein>
    <recommendedName>
        <fullName evidence="7">AN1-type domain-containing protein</fullName>
    </recommendedName>
</protein>
<evidence type="ECO:0000256" key="1">
    <source>
        <dbReference type="ARBA" id="ARBA00022723"/>
    </source>
</evidence>
<evidence type="ECO:0000313" key="8">
    <source>
        <dbReference type="EMBL" id="GMK53522.1"/>
    </source>
</evidence>
<evidence type="ECO:0000256" key="2">
    <source>
        <dbReference type="ARBA" id="ARBA00022737"/>
    </source>
</evidence>
<keyword evidence="9" id="KW-1185">Reference proteome</keyword>
<evidence type="ECO:0000256" key="6">
    <source>
        <dbReference type="SAM" id="MobiDB-lite"/>
    </source>
</evidence>
<accession>A0AAD3TMY1</accession>
<keyword evidence="1" id="KW-0479">Metal-binding</keyword>
<sequence length="309" mass="33180">MSASPSPTPSTRDELMFLGTACHHRACNLHDFLPFYCPACKKAFCQPHFLPSSHECTAPLPPSMVDRIAPQCPMCDHVVNYAQGSMDPNVAVERHILSGTCTGVEGGQARKKALLRQRKDKGEVCYRRGCTKVLVVPMRCDACAHSFCPPHRHAPAHSCTATPASSRSGTPVAKPTSTPAGKSAMSRLLGNQTKPSPKLADPPAAKPQPATAQVEARAAAAAAAMKRAGQDVKVPFIKSKDEKRANDEMQSTIKSLKTRHDKGLLTPTEEVRYAELVGKQESWRRRGSGAASGRASASGSKKDKDCVIM</sequence>
<evidence type="ECO:0000313" key="9">
    <source>
        <dbReference type="Proteomes" id="UP001222932"/>
    </source>
</evidence>